<dbReference type="Pfam" id="PF14226">
    <property type="entry name" value="DIOX_N"/>
    <property type="match status" value="1"/>
</dbReference>
<dbReference type="InterPro" id="IPR005123">
    <property type="entry name" value="Oxoglu/Fe-dep_dioxygenase_dom"/>
</dbReference>
<dbReference type="GO" id="GO:0051213">
    <property type="term" value="F:dioxygenase activity"/>
    <property type="evidence" value="ECO:0007669"/>
    <property type="project" value="UniProtKB-ARBA"/>
</dbReference>
<dbReference type="PANTHER" id="PTHR10209">
    <property type="entry name" value="OXIDOREDUCTASE, 2OG-FE II OXYGENASE FAMILY PROTEIN"/>
    <property type="match status" value="1"/>
</dbReference>
<dbReference type="PROSITE" id="PS51471">
    <property type="entry name" value="FE2OG_OXY"/>
    <property type="match status" value="1"/>
</dbReference>
<dbReference type="InterPro" id="IPR027443">
    <property type="entry name" value="IPNS-like_sf"/>
</dbReference>
<evidence type="ECO:0000259" key="7">
    <source>
        <dbReference type="PROSITE" id="PS51471"/>
    </source>
</evidence>
<dbReference type="SUPFAM" id="SSF51197">
    <property type="entry name" value="Clavaminate synthase-like"/>
    <property type="match status" value="1"/>
</dbReference>
<dbReference type="InterPro" id="IPR026992">
    <property type="entry name" value="DIOX_N"/>
</dbReference>
<comment type="cofactor">
    <cofactor evidence="1">
        <name>Fe cation</name>
        <dbReference type="ChEBI" id="CHEBI:24875"/>
    </cofactor>
</comment>
<dbReference type="GO" id="GO:0046872">
    <property type="term" value="F:metal ion binding"/>
    <property type="evidence" value="ECO:0007669"/>
    <property type="project" value="UniProtKB-KW"/>
</dbReference>
<reference evidence="8" key="1">
    <citation type="submission" date="2023-07" db="EMBL/GenBank/DDBJ databases">
        <title>draft genome sequence of fig (Ficus carica).</title>
        <authorList>
            <person name="Takahashi T."/>
            <person name="Nishimura K."/>
        </authorList>
    </citation>
    <scope>NUCLEOTIDE SEQUENCE</scope>
</reference>
<evidence type="ECO:0000256" key="3">
    <source>
        <dbReference type="ARBA" id="ARBA00022723"/>
    </source>
</evidence>
<evidence type="ECO:0000313" key="9">
    <source>
        <dbReference type="Proteomes" id="UP001187192"/>
    </source>
</evidence>
<evidence type="ECO:0000256" key="4">
    <source>
        <dbReference type="ARBA" id="ARBA00023002"/>
    </source>
</evidence>
<dbReference type="AlphaFoldDB" id="A0AA88AI31"/>
<evidence type="ECO:0000313" key="8">
    <source>
        <dbReference type="EMBL" id="GMN53447.1"/>
    </source>
</evidence>
<dbReference type="Proteomes" id="UP001187192">
    <property type="component" value="Unassembled WGS sequence"/>
</dbReference>
<feature type="domain" description="Fe2OG dioxygenase" evidence="7">
    <location>
        <begin position="211"/>
        <end position="312"/>
    </location>
</feature>
<proteinExistence type="inferred from homology"/>
<dbReference type="EMBL" id="BTGU01000046">
    <property type="protein sequence ID" value="GMN53447.1"/>
    <property type="molecule type" value="Genomic_DNA"/>
</dbReference>
<evidence type="ECO:0000256" key="6">
    <source>
        <dbReference type="RuleBase" id="RU003682"/>
    </source>
</evidence>
<organism evidence="8 9">
    <name type="scientific">Ficus carica</name>
    <name type="common">Common fig</name>
    <dbReference type="NCBI Taxonomy" id="3494"/>
    <lineage>
        <taxon>Eukaryota</taxon>
        <taxon>Viridiplantae</taxon>
        <taxon>Streptophyta</taxon>
        <taxon>Embryophyta</taxon>
        <taxon>Tracheophyta</taxon>
        <taxon>Spermatophyta</taxon>
        <taxon>Magnoliopsida</taxon>
        <taxon>eudicotyledons</taxon>
        <taxon>Gunneridae</taxon>
        <taxon>Pentapetalae</taxon>
        <taxon>rosids</taxon>
        <taxon>fabids</taxon>
        <taxon>Rosales</taxon>
        <taxon>Moraceae</taxon>
        <taxon>Ficeae</taxon>
        <taxon>Ficus</taxon>
    </lineage>
</organism>
<keyword evidence="5 6" id="KW-0408">Iron</keyword>
<gene>
    <name evidence="8" type="ORF">TIFTF001_022584</name>
</gene>
<sequence>MDFSNGESNLDERMKELKAFDDTKLGVKGLVDAGIVNIPKMFVRPEKELAEESDRQKSHMGIPVIDLGGLLNDNHHGKIIDEVRMASEIWGFFQVVNHGIPVGLMEDMLEGTRKFNEEDIDGKKELYARDRARKVYFNSNYDLFQSKTVGWRDSLIISLFNSDVEPNELPRACRDVAIEFINHMTELGNKLFDLLSEALCLKPDHLRSIQCNEGRLLACHYYPECPEPGLAIGITEHSDRSFLTIVAQDQTGGLQVLDQNKHWADVEPIPGALVVNIGDYLQIVSNNKFKSNAHRVLPSSARRVSTAFFFAGRFAPPERLYGPIKELTSEESPPKYKDFLVSEVVAKFFSKKLHASSIIDEYRL</sequence>
<dbReference type="InterPro" id="IPR044861">
    <property type="entry name" value="IPNS-like_FE2OG_OXY"/>
</dbReference>
<name>A0AA88AI31_FICCA</name>
<evidence type="ECO:0000256" key="5">
    <source>
        <dbReference type="ARBA" id="ARBA00023004"/>
    </source>
</evidence>
<keyword evidence="3 6" id="KW-0479">Metal-binding</keyword>
<comment type="caution">
    <text evidence="8">The sequence shown here is derived from an EMBL/GenBank/DDBJ whole genome shotgun (WGS) entry which is preliminary data.</text>
</comment>
<evidence type="ECO:0000256" key="1">
    <source>
        <dbReference type="ARBA" id="ARBA00001962"/>
    </source>
</evidence>
<keyword evidence="4 6" id="KW-0560">Oxidoreductase</keyword>
<dbReference type="Gene3D" id="2.60.120.330">
    <property type="entry name" value="B-lactam Antibiotic, Isopenicillin N Synthase, Chain"/>
    <property type="match status" value="1"/>
</dbReference>
<keyword evidence="9" id="KW-1185">Reference proteome</keyword>
<comment type="similarity">
    <text evidence="2 6">Belongs to the iron/ascorbate-dependent oxidoreductase family.</text>
</comment>
<accession>A0AA88AI31</accession>
<dbReference type="PANTHER" id="PTHR10209:SF429">
    <property type="entry name" value="1-AMINOCYCLOPROPANE-1-CARBOXYLATE OXIDASE HOMOLOG 1-LIKE"/>
    <property type="match status" value="1"/>
</dbReference>
<dbReference type="FunFam" id="2.60.120.330:FF:000005">
    <property type="entry name" value="1-aminocyclopropane-1-carboxylate oxidase homolog 1"/>
    <property type="match status" value="1"/>
</dbReference>
<evidence type="ECO:0000256" key="2">
    <source>
        <dbReference type="ARBA" id="ARBA00008056"/>
    </source>
</evidence>
<dbReference type="Pfam" id="PF03171">
    <property type="entry name" value="2OG-FeII_Oxy"/>
    <property type="match status" value="1"/>
</dbReference>
<protein>
    <recommendedName>
        <fullName evidence="7">Fe2OG dioxygenase domain-containing protein</fullName>
    </recommendedName>
</protein>